<dbReference type="AlphaFoldDB" id="A0A2P2NYG1"/>
<protein>
    <submittedName>
        <fullName evidence="1">Uncharacterized protein</fullName>
    </submittedName>
</protein>
<evidence type="ECO:0000313" key="1">
    <source>
        <dbReference type="EMBL" id="MBX47556.1"/>
    </source>
</evidence>
<sequence length="72" mass="8442">MHVEVSVHSGRVNPTELQQLGLLMILFKYREESLTWISRLQRCLRIIQVQKNESPRGRTERIAILMEVSVHS</sequence>
<organism evidence="1">
    <name type="scientific">Rhizophora mucronata</name>
    <name type="common">Asiatic mangrove</name>
    <dbReference type="NCBI Taxonomy" id="61149"/>
    <lineage>
        <taxon>Eukaryota</taxon>
        <taxon>Viridiplantae</taxon>
        <taxon>Streptophyta</taxon>
        <taxon>Embryophyta</taxon>
        <taxon>Tracheophyta</taxon>
        <taxon>Spermatophyta</taxon>
        <taxon>Magnoliopsida</taxon>
        <taxon>eudicotyledons</taxon>
        <taxon>Gunneridae</taxon>
        <taxon>Pentapetalae</taxon>
        <taxon>rosids</taxon>
        <taxon>fabids</taxon>
        <taxon>Malpighiales</taxon>
        <taxon>Rhizophoraceae</taxon>
        <taxon>Rhizophora</taxon>
    </lineage>
</organism>
<proteinExistence type="predicted"/>
<name>A0A2P2NYG1_RHIMU</name>
<dbReference type="EMBL" id="GGEC01067072">
    <property type="protein sequence ID" value="MBX47556.1"/>
    <property type="molecule type" value="Transcribed_RNA"/>
</dbReference>
<reference evidence="1" key="1">
    <citation type="submission" date="2018-02" db="EMBL/GenBank/DDBJ databases">
        <title>Rhizophora mucronata_Transcriptome.</title>
        <authorList>
            <person name="Meera S.P."/>
            <person name="Sreeshan A."/>
            <person name="Augustine A."/>
        </authorList>
    </citation>
    <scope>NUCLEOTIDE SEQUENCE</scope>
    <source>
        <tissue evidence="1">Leaf</tissue>
    </source>
</reference>
<accession>A0A2P2NYG1</accession>